<dbReference type="AlphaFoldDB" id="A0A517PPB0"/>
<evidence type="ECO:0000313" key="3">
    <source>
        <dbReference type="Proteomes" id="UP000320421"/>
    </source>
</evidence>
<keyword evidence="3" id="KW-1185">Reference proteome</keyword>
<protein>
    <submittedName>
        <fullName evidence="2">Uncharacterized protein</fullName>
    </submittedName>
</protein>
<name>A0A517PPB0_9PLAN</name>
<sequence length="281" mass="31784" precursor="true">MRQLLKRSALTTFICSCLALLTGGMPAQAQENKLTRGFTIKPDLTATGEERATQKSLWVLDATFKPMRMIRMDLTNPKTGKKEKTLVWYLVYKCVLRPLERPGSSNDLTPQNVEVPPLGPSLFVPEVVLITNDNGQQTSYPNQIVPEAEVIINKRERRQFKNAVDIIGELPPETAADAKSENAIYGVCVWTGVDPNTDYFTILFYGLSNGYKKVEGPDGKEMTLRKVLVQQYWRPGDQFGQQEQEFRPKGSPFWQYLPDDPEQAAEMEKKLNLNAAEQKQP</sequence>
<feature type="chain" id="PRO_5021773347" evidence="1">
    <location>
        <begin position="30"/>
        <end position="281"/>
    </location>
</feature>
<dbReference type="OrthoDB" id="271268at2"/>
<keyword evidence="1" id="KW-0732">Signal</keyword>
<dbReference type="RefSeq" id="WP_145185149.1">
    <property type="nucleotide sequence ID" value="NZ_CP036266.1"/>
</dbReference>
<reference evidence="2 3" key="1">
    <citation type="submission" date="2019-02" db="EMBL/GenBank/DDBJ databases">
        <title>Deep-cultivation of Planctomycetes and their phenomic and genomic characterization uncovers novel biology.</title>
        <authorList>
            <person name="Wiegand S."/>
            <person name="Jogler M."/>
            <person name="Boedeker C."/>
            <person name="Pinto D."/>
            <person name="Vollmers J."/>
            <person name="Rivas-Marin E."/>
            <person name="Kohn T."/>
            <person name="Peeters S.H."/>
            <person name="Heuer A."/>
            <person name="Rast P."/>
            <person name="Oberbeckmann S."/>
            <person name="Bunk B."/>
            <person name="Jeske O."/>
            <person name="Meyerdierks A."/>
            <person name="Storesund J.E."/>
            <person name="Kallscheuer N."/>
            <person name="Luecker S."/>
            <person name="Lage O.M."/>
            <person name="Pohl T."/>
            <person name="Merkel B.J."/>
            <person name="Hornburger P."/>
            <person name="Mueller R.-W."/>
            <person name="Bruemmer F."/>
            <person name="Labrenz M."/>
            <person name="Spormann A.M."/>
            <person name="Op den Camp H."/>
            <person name="Overmann J."/>
            <person name="Amann R."/>
            <person name="Jetten M.S.M."/>
            <person name="Mascher T."/>
            <person name="Medema M.H."/>
            <person name="Devos D.P."/>
            <person name="Kaster A.-K."/>
            <person name="Ovreas L."/>
            <person name="Rohde M."/>
            <person name="Galperin M.Y."/>
            <person name="Jogler C."/>
        </authorList>
    </citation>
    <scope>NUCLEOTIDE SEQUENCE [LARGE SCALE GENOMIC DNA]</scope>
    <source>
        <strain evidence="2 3">HG66A1</strain>
    </source>
</reference>
<accession>A0A517PPB0</accession>
<evidence type="ECO:0000313" key="2">
    <source>
        <dbReference type="EMBL" id="QDT21212.1"/>
    </source>
</evidence>
<evidence type="ECO:0000256" key="1">
    <source>
        <dbReference type="SAM" id="SignalP"/>
    </source>
</evidence>
<gene>
    <name evidence="2" type="ORF">HG66A1_30110</name>
</gene>
<proteinExistence type="predicted"/>
<feature type="signal peptide" evidence="1">
    <location>
        <begin position="1"/>
        <end position="29"/>
    </location>
</feature>
<dbReference type="EMBL" id="CP036266">
    <property type="protein sequence ID" value="QDT21212.1"/>
    <property type="molecule type" value="Genomic_DNA"/>
</dbReference>
<dbReference type="Proteomes" id="UP000320421">
    <property type="component" value="Chromosome"/>
</dbReference>
<organism evidence="2 3">
    <name type="scientific">Gimesia chilikensis</name>
    <dbReference type="NCBI Taxonomy" id="2605989"/>
    <lineage>
        <taxon>Bacteria</taxon>
        <taxon>Pseudomonadati</taxon>
        <taxon>Planctomycetota</taxon>
        <taxon>Planctomycetia</taxon>
        <taxon>Planctomycetales</taxon>
        <taxon>Planctomycetaceae</taxon>
        <taxon>Gimesia</taxon>
    </lineage>
</organism>